<comment type="caution">
    <text evidence="4">The sequence shown here is derived from an EMBL/GenBank/DDBJ whole genome shotgun (WGS) entry which is preliminary data.</text>
</comment>
<dbReference type="Gene3D" id="3.40.50.720">
    <property type="entry name" value="NAD(P)-binding Rossmann-like Domain"/>
    <property type="match status" value="1"/>
</dbReference>
<dbReference type="Pfam" id="PF22725">
    <property type="entry name" value="GFO_IDH_MocA_C3"/>
    <property type="match status" value="1"/>
</dbReference>
<dbReference type="SUPFAM" id="SSF55347">
    <property type="entry name" value="Glyceraldehyde-3-phosphate dehydrogenase-like, C-terminal domain"/>
    <property type="match status" value="1"/>
</dbReference>
<organism evidence="4 5">
    <name type="scientific">Protea cynaroides</name>
    <dbReference type="NCBI Taxonomy" id="273540"/>
    <lineage>
        <taxon>Eukaryota</taxon>
        <taxon>Viridiplantae</taxon>
        <taxon>Streptophyta</taxon>
        <taxon>Embryophyta</taxon>
        <taxon>Tracheophyta</taxon>
        <taxon>Spermatophyta</taxon>
        <taxon>Magnoliopsida</taxon>
        <taxon>Proteales</taxon>
        <taxon>Proteaceae</taxon>
        <taxon>Protea</taxon>
    </lineage>
</organism>
<keyword evidence="5" id="KW-1185">Reference proteome</keyword>
<evidence type="ECO:0008006" key="6">
    <source>
        <dbReference type="Google" id="ProtNLM"/>
    </source>
</evidence>
<proteinExistence type="inferred from homology"/>
<evidence type="ECO:0000259" key="2">
    <source>
        <dbReference type="Pfam" id="PF01408"/>
    </source>
</evidence>
<reference evidence="4" key="1">
    <citation type="journal article" date="2023" name="Plant J.">
        <title>The genome of the king protea, Protea cynaroides.</title>
        <authorList>
            <person name="Chang J."/>
            <person name="Duong T.A."/>
            <person name="Schoeman C."/>
            <person name="Ma X."/>
            <person name="Roodt D."/>
            <person name="Barker N."/>
            <person name="Li Z."/>
            <person name="Van de Peer Y."/>
            <person name="Mizrachi E."/>
        </authorList>
    </citation>
    <scope>NUCLEOTIDE SEQUENCE</scope>
    <source>
        <tissue evidence="4">Young leaves</tissue>
    </source>
</reference>
<dbReference type="AlphaFoldDB" id="A0A9Q0GN73"/>
<dbReference type="EMBL" id="JAMYWD010000012">
    <property type="protein sequence ID" value="KAJ4950414.1"/>
    <property type="molecule type" value="Genomic_DNA"/>
</dbReference>
<dbReference type="InterPro" id="IPR000683">
    <property type="entry name" value="Gfo/Idh/MocA-like_OxRdtase_N"/>
</dbReference>
<dbReference type="Pfam" id="PF01408">
    <property type="entry name" value="GFO_IDH_MocA"/>
    <property type="match status" value="1"/>
</dbReference>
<dbReference type="InterPro" id="IPR055170">
    <property type="entry name" value="GFO_IDH_MocA-like_dom"/>
</dbReference>
<dbReference type="PANTHER" id="PTHR46368">
    <property type="match status" value="1"/>
</dbReference>
<dbReference type="SUPFAM" id="SSF51735">
    <property type="entry name" value="NAD(P)-binding Rossmann-fold domains"/>
    <property type="match status" value="1"/>
</dbReference>
<gene>
    <name evidence="4" type="ORF">NE237_027246</name>
</gene>
<sequence>MDEKPIKFGILGCADIARKVSRAIILSPNSTLYAIGSRSLDKAKKFAADNGFPPSAKIYGSYEAVLDDPDVDAVYLPLPTSLHVKWAVLAVEKKKHLLLEKPVALNVAEFDRIFEACEANGMQFMDATMWVHNPRTTKMKEFISDPQRFGQLKTLHSCFTNAPSGDFLKNDIRVKPDLDGLGVLGDAGWYCIRSALWAADYEMPKTVMALPGAVLNEAGVILGCGGFLLWEDGKTSTFHCSFLANMATDITAIGTKGTLHVHDFIIPQDEKIAPFSTISQTAFKPLFIGWDPLPEQHVVPVDIPQESYMVTEFSRLVKSIKEGSKPEKKWPIVTRKTQVIVDAIVESIRKGFVQVQIEA</sequence>
<dbReference type="OrthoDB" id="2129491at2759"/>
<dbReference type="PANTHER" id="PTHR46368:SF4">
    <property type="entry name" value="OS10G0403700 PROTEIN"/>
    <property type="match status" value="1"/>
</dbReference>
<protein>
    <recommendedName>
        <fullName evidence="6">Gfo/Idh/MocA-like oxidoreductase N-terminal domain-containing protein</fullName>
    </recommendedName>
</protein>
<comment type="similarity">
    <text evidence="1">Belongs to the Gfo/Idh/MocA family.</text>
</comment>
<dbReference type="InterPro" id="IPR036291">
    <property type="entry name" value="NAD(P)-bd_dom_sf"/>
</dbReference>
<feature type="domain" description="GFO/IDH/MocA-like oxidoreductase" evidence="3">
    <location>
        <begin position="140"/>
        <end position="259"/>
    </location>
</feature>
<name>A0A9Q0GN73_9MAGN</name>
<evidence type="ECO:0000313" key="4">
    <source>
        <dbReference type="EMBL" id="KAJ4950414.1"/>
    </source>
</evidence>
<evidence type="ECO:0000313" key="5">
    <source>
        <dbReference type="Proteomes" id="UP001141806"/>
    </source>
</evidence>
<feature type="domain" description="Gfo/Idh/MocA-like oxidoreductase N-terminal" evidence="2">
    <location>
        <begin position="6"/>
        <end position="125"/>
    </location>
</feature>
<dbReference type="GO" id="GO:0000166">
    <property type="term" value="F:nucleotide binding"/>
    <property type="evidence" value="ECO:0007669"/>
    <property type="project" value="InterPro"/>
</dbReference>
<evidence type="ECO:0000256" key="1">
    <source>
        <dbReference type="ARBA" id="ARBA00010928"/>
    </source>
</evidence>
<evidence type="ECO:0000259" key="3">
    <source>
        <dbReference type="Pfam" id="PF22725"/>
    </source>
</evidence>
<dbReference type="Proteomes" id="UP001141806">
    <property type="component" value="Unassembled WGS sequence"/>
</dbReference>
<dbReference type="Gene3D" id="3.30.360.10">
    <property type="entry name" value="Dihydrodipicolinate Reductase, domain 2"/>
    <property type="match status" value="1"/>
</dbReference>
<accession>A0A9Q0GN73</accession>